<name>A0A4P6M2S4_9FIRM</name>
<dbReference type="RefSeq" id="WP_162149817.1">
    <property type="nucleotide sequence ID" value="NZ_CP035945.1"/>
</dbReference>
<reference evidence="1 2" key="1">
    <citation type="submission" date="2019-01" db="EMBL/GenBank/DDBJ databases">
        <title>PMF-metabolizing Aryl O-demethylase.</title>
        <authorList>
            <person name="Kim M."/>
        </authorList>
    </citation>
    <scope>NUCLEOTIDE SEQUENCE [LARGE SCALE GENOMIC DNA]</scope>
    <source>
        <strain evidence="1 2">PMF1</strain>
    </source>
</reference>
<evidence type="ECO:0000313" key="2">
    <source>
        <dbReference type="Proteomes" id="UP000289794"/>
    </source>
</evidence>
<evidence type="ECO:0000313" key="1">
    <source>
        <dbReference type="EMBL" id="QBE98786.1"/>
    </source>
</evidence>
<dbReference type="Gene3D" id="3.40.50.2020">
    <property type="match status" value="1"/>
</dbReference>
<dbReference type="InterPro" id="IPR029057">
    <property type="entry name" value="PRTase-like"/>
</dbReference>
<dbReference type="EMBL" id="CP035945">
    <property type="protein sequence ID" value="QBE98786.1"/>
    <property type="molecule type" value="Genomic_DNA"/>
</dbReference>
<sequence>MDVSDNIILLMDDVTTSSNSLYACKEILMDHGAKSVEMFALGKAI</sequence>
<dbReference type="CDD" id="cd06223">
    <property type="entry name" value="PRTases_typeI"/>
    <property type="match status" value="1"/>
</dbReference>
<dbReference type="AlphaFoldDB" id="A0A4P6M2S4"/>
<gene>
    <name evidence="1" type="ORF">PMF13cell1_04352</name>
</gene>
<organism evidence="1 2">
    <name type="scientific">Blautia producta</name>
    <dbReference type="NCBI Taxonomy" id="33035"/>
    <lineage>
        <taxon>Bacteria</taxon>
        <taxon>Bacillati</taxon>
        <taxon>Bacillota</taxon>
        <taxon>Clostridia</taxon>
        <taxon>Lachnospirales</taxon>
        <taxon>Lachnospiraceae</taxon>
        <taxon>Blautia</taxon>
    </lineage>
</organism>
<dbReference type="KEGG" id="bpro:PMF13cell1_04352"/>
<proteinExistence type="predicted"/>
<accession>A0A4P6M2S4</accession>
<protein>
    <recommendedName>
        <fullName evidence="3">Phosphoribosyltransferase domain-containing protein</fullName>
    </recommendedName>
</protein>
<evidence type="ECO:0008006" key="3">
    <source>
        <dbReference type="Google" id="ProtNLM"/>
    </source>
</evidence>
<dbReference type="SUPFAM" id="SSF53271">
    <property type="entry name" value="PRTase-like"/>
    <property type="match status" value="1"/>
</dbReference>
<dbReference type="InterPro" id="IPR000836">
    <property type="entry name" value="PRTase_dom"/>
</dbReference>
<dbReference type="Proteomes" id="UP000289794">
    <property type="component" value="Chromosome"/>
</dbReference>